<protein>
    <submittedName>
        <fullName evidence="2">Uncharacterized protein</fullName>
    </submittedName>
</protein>
<reference evidence="2" key="1">
    <citation type="submission" date="2018-10" db="EMBL/GenBank/DDBJ databases">
        <title>Hidden diversity of soil giant viruses.</title>
        <authorList>
            <person name="Schulz F."/>
            <person name="Alteio L."/>
            <person name="Goudeau D."/>
            <person name="Ryan E.M."/>
            <person name="Malmstrom R.R."/>
            <person name="Blanchard J."/>
            <person name="Woyke T."/>
        </authorList>
    </citation>
    <scope>NUCLEOTIDE SEQUENCE</scope>
    <source>
        <strain evidence="2">SOV1</strain>
    </source>
</reference>
<sequence length="275" mass="31995">MISDRSIRPSKIGIKSFTKWFPHYIASPDFDRFRTLKPFNCALNEQEVLMPLIGETNNKILSSCRGMKYFDFEANWDQFLNLLKSTEIVQLLSHFHMKLPLSSIVTSDGIYMVIDGLTQSDEEYKFLQATYSGCGNNCDLNDCDECQETFSEIFNYIFNKYDQDYMIHVQIPMHWGHQMAHILFRMAQIMYPNYQWIIVEGDVHSTVYTKDGGGIVFDLLRWYLHRTSRSPNEFHPELVLANALGKRVHGYSNNENHHYSTKSSVVTNNPVTMEA</sequence>
<proteinExistence type="predicted"/>
<evidence type="ECO:0000256" key="1">
    <source>
        <dbReference type="SAM" id="MobiDB-lite"/>
    </source>
</evidence>
<feature type="region of interest" description="Disordered" evidence="1">
    <location>
        <begin position="254"/>
        <end position="275"/>
    </location>
</feature>
<organism evidence="2">
    <name type="scientific">Solivirus sp</name>
    <dbReference type="NCBI Taxonomy" id="2487772"/>
    <lineage>
        <taxon>Viruses</taxon>
        <taxon>Pithoviruses</taxon>
    </lineage>
</organism>
<name>A0A3G5AFV7_9VIRU</name>
<feature type="compositionally biased region" description="Polar residues" evidence="1">
    <location>
        <begin position="261"/>
        <end position="275"/>
    </location>
</feature>
<dbReference type="EMBL" id="MK072492">
    <property type="protein sequence ID" value="AYV86062.1"/>
    <property type="molecule type" value="Genomic_DNA"/>
</dbReference>
<accession>A0A3G5AFV7</accession>
<evidence type="ECO:0000313" key="2">
    <source>
        <dbReference type="EMBL" id="AYV86062.1"/>
    </source>
</evidence>
<gene>
    <name evidence="2" type="ORF">Solivirus4_23</name>
</gene>